<comment type="similarity">
    <text evidence="2">Belongs to the AB hydrolase superfamily. Lipase family.</text>
</comment>
<dbReference type="Proteomes" id="UP001296104">
    <property type="component" value="Unassembled WGS sequence"/>
</dbReference>
<comment type="caution">
    <text evidence="3">The sequence shown here is derived from an EMBL/GenBank/DDBJ whole genome shotgun (WGS) entry which is preliminary data.</text>
</comment>
<dbReference type="PANTHER" id="PTHR34853:SF5">
    <property type="entry name" value="LIP-DOMAIN-CONTAINING PROTEIN-RELATED"/>
    <property type="match status" value="1"/>
</dbReference>
<dbReference type="InterPro" id="IPR005152">
    <property type="entry name" value="Lipase_secreted"/>
</dbReference>
<evidence type="ECO:0000256" key="2">
    <source>
        <dbReference type="PIRNR" id="PIRNR029171"/>
    </source>
</evidence>
<organism evidence="3 4">
    <name type="scientific">Lecanosticta acicola</name>
    <dbReference type="NCBI Taxonomy" id="111012"/>
    <lineage>
        <taxon>Eukaryota</taxon>
        <taxon>Fungi</taxon>
        <taxon>Dikarya</taxon>
        <taxon>Ascomycota</taxon>
        <taxon>Pezizomycotina</taxon>
        <taxon>Dothideomycetes</taxon>
        <taxon>Dothideomycetidae</taxon>
        <taxon>Mycosphaerellales</taxon>
        <taxon>Mycosphaerellaceae</taxon>
        <taxon>Lecanosticta</taxon>
    </lineage>
</organism>
<dbReference type="GO" id="GO:0004806">
    <property type="term" value="F:triacylglycerol lipase activity"/>
    <property type="evidence" value="ECO:0007669"/>
    <property type="project" value="UniProtKB-UniRule"/>
</dbReference>
<proteinExistence type="inferred from homology"/>
<feature type="chain" id="PRO_5042319366" evidence="2">
    <location>
        <begin position="18"/>
        <end position="446"/>
    </location>
</feature>
<reference evidence="3" key="1">
    <citation type="submission" date="2023-11" db="EMBL/GenBank/DDBJ databases">
        <authorList>
            <person name="Alioto T."/>
            <person name="Alioto T."/>
            <person name="Gomez Garrido J."/>
        </authorList>
    </citation>
    <scope>NUCLEOTIDE SEQUENCE</scope>
</reference>
<keyword evidence="2" id="KW-0732">Signal</keyword>
<dbReference type="Gene3D" id="1.10.260.130">
    <property type="match status" value="1"/>
</dbReference>
<dbReference type="EMBL" id="CAVMBE010000013">
    <property type="protein sequence ID" value="CAK3927915.1"/>
    <property type="molecule type" value="Genomic_DNA"/>
</dbReference>
<feature type="signal peptide" evidence="2">
    <location>
        <begin position="1"/>
        <end position="17"/>
    </location>
</feature>
<dbReference type="SUPFAM" id="SSF53474">
    <property type="entry name" value="alpha/beta-Hydrolases"/>
    <property type="match status" value="1"/>
</dbReference>
<evidence type="ECO:0000256" key="1">
    <source>
        <dbReference type="ARBA" id="ARBA00022801"/>
    </source>
</evidence>
<dbReference type="Gene3D" id="3.40.50.1820">
    <property type="entry name" value="alpha/beta hydrolase"/>
    <property type="match status" value="1"/>
</dbReference>
<gene>
    <name evidence="3" type="ORF">LECACI_7A002883</name>
</gene>
<keyword evidence="4" id="KW-1185">Reference proteome</keyword>
<dbReference type="AlphaFoldDB" id="A0AAI8YVQ7"/>
<dbReference type="PIRSF" id="PIRSF029171">
    <property type="entry name" value="Esterase_LipA"/>
    <property type="match status" value="1"/>
</dbReference>
<sequence>MVQISACIAAFAGLTFAAPSGLTPRDLAKPRNDPFYQVPANISSYSPGQIINSRATPGPIGAAQQYTSVDIKASYQLLYRTTDALGNAAAAVCTVIIPDEPQYDKVLAYQTAYDSSDPNCSPSYTLQQASKQTSYDPLFMVAGLNQGWIVTTSDYEGLTAEFVSGLTSGYATLDSIRATLASTAITGVLSNATTTVWCYSGGALASEWAVELQPTYAEELQIAGAALGGLTPNVTNVLRNVNKGTFAYLAFAGINGLAAAYPDLATYVDQVLVPERAAAFREINYYCTNDSQAENGYSFQDISTYFEGGFDALDSGVAQDVITNGATMGRRSTPTTPMFVYKASGDEVSHVEDTDALVAKYCAAGAKIEYQRNDVGEHVSEAILGSGAAINYLIDRMNGVPQRAGCQTMDVTVTAPQSARGFTANFLGILNDILLAPVTPQSLQGI</sequence>
<evidence type="ECO:0000313" key="3">
    <source>
        <dbReference type="EMBL" id="CAK3927915.1"/>
    </source>
</evidence>
<evidence type="ECO:0000313" key="4">
    <source>
        <dbReference type="Proteomes" id="UP001296104"/>
    </source>
</evidence>
<protein>
    <submittedName>
        <fullName evidence="3">Secretory lipase 1</fullName>
    </submittedName>
</protein>
<name>A0AAI8YVQ7_9PEZI</name>
<keyword evidence="1" id="KW-0378">Hydrolase</keyword>
<dbReference type="InterPro" id="IPR029058">
    <property type="entry name" value="AB_hydrolase_fold"/>
</dbReference>
<dbReference type="Pfam" id="PF03583">
    <property type="entry name" value="LIP"/>
    <property type="match status" value="1"/>
</dbReference>
<dbReference type="PANTHER" id="PTHR34853">
    <property type="match status" value="1"/>
</dbReference>
<accession>A0AAI8YVQ7</accession>
<dbReference type="GO" id="GO:0016042">
    <property type="term" value="P:lipid catabolic process"/>
    <property type="evidence" value="ECO:0007669"/>
    <property type="project" value="UniProtKB-UniRule"/>
</dbReference>